<dbReference type="NCBIfam" id="NF009604">
    <property type="entry name" value="PRK13057.1"/>
    <property type="match status" value="1"/>
</dbReference>
<dbReference type="PANTHER" id="PTHR12358">
    <property type="entry name" value="SPHINGOSINE KINASE"/>
    <property type="match status" value="1"/>
</dbReference>
<dbReference type="GO" id="GO:0046872">
    <property type="term" value="F:metal ion binding"/>
    <property type="evidence" value="ECO:0007669"/>
    <property type="project" value="UniProtKB-KW"/>
</dbReference>
<evidence type="ECO:0000256" key="2">
    <source>
        <dbReference type="ARBA" id="ARBA00022516"/>
    </source>
</evidence>
<dbReference type="PROSITE" id="PS50146">
    <property type="entry name" value="DAGK"/>
    <property type="match status" value="1"/>
</dbReference>
<dbReference type="Pfam" id="PF00781">
    <property type="entry name" value="DAGK_cat"/>
    <property type="match status" value="1"/>
</dbReference>
<keyword evidence="5" id="KW-0547">Nucleotide-binding</keyword>
<dbReference type="EMBL" id="CP081869">
    <property type="protein sequence ID" value="QZN99820.1"/>
    <property type="molecule type" value="Genomic_DNA"/>
</dbReference>
<evidence type="ECO:0000313" key="13">
    <source>
        <dbReference type="EMBL" id="QZN99820.1"/>
    </source>
</evidence>
<keyword evidence="10" id="KW-0594">Phospholipid biosynthesis</keyword>
<evidence type="ECO:0000256" key="6">
    <source>
        <dbReference type="ARBA" id="ARBA00022777"/>
    </source>
</evidence>
<dbReference type="Proteomes" id="UP000825701">
    <property type="component" value="Chromosome"/>
</dbReference>
<dbReference type="GO" id="GO:0005886">
    <property type="term" value="C:plasma membrane"/>
    <property type="evidence" value="ECO:0007669"/>
    <property type="project" value="TreeGrafter"/>
</dbReference>
<dbReference type="InterPro" id="IPR050187">
    <property type="entry name" value="Lipid_Phosphate_FormReg"/>
</dbReference>
<keyword evidence="8" id="KW-0460">Magnesium</keyword>
<proteinExistence type="predicted"/>
<dbReference type="InterPro" id="IPR017438">
    <property type="entry name" value="ATP-NAD_kinase_N"/>
</dbReference>
<keyword evidence="14" id="KW-1185">Reference proteome</keyword>
<keyword evidence="11" id="KW-1208">Phospholipid metabolism</keyword>
<keyword evidence="9" id="KW-0443">Lipid metabolism</keyword>
<name>A0A9E6UM95_9HYPH</name>
<dbReference type="PANTHER" id="PTHR12358:SF106">
    <property type="entry name" value="LIPID KINASE YEGS"/>
    <property type="match status" value="1"/>
</dbReference>
<evidence type="ECO:0000256" key="9">
    <source>
        <dbReference type="ARBA" id="ARBA00023098"/>
    </source>
</evidence>
<dbReference type="InterPro" id="IPR016064">
    <property type="entry name" value="NAD/diacylglycerol_kinase_sf"/>
</dbReference>
<dbReference type="NCBIfam" id="TIGR00147">
    <property type="entry name" value="YegS/Rv2252/BmrU family lipid kinase"/>
    <property type="match status" value="1"/>
</dbReference>
<keyword evidence="7" id="KW-0067">ATP-binding</keyword>
<comment type="cofactor">
    <cofactor evidence="1">
        <name>Mg(2+)</name>
        <dbReference type="ChEBI" id="CHEBI:18420"/>
    </cofactor>
</comment>
<dbReference type="GO" id="GO:0016301">
    <property type="term" value="F:kinase activity"/>
    <property type="evidence" value="ECO:0007669"/>
    <property type="project" value="UniProtKB-KW"/>
</dbReference>
<dbReference type="Gene3D" id="2.60.200.40">
    <property type="match status" value="1"/>
</dbReference>
<gene>
    <name evidence="13" type="ORF">K6K41_24675</name>
</gene>
<dbReference type="AlphaFoldDB" id="A0A9E6UM95"/>
<sequence>MTRRALLIVNSNSRSGAEALGTVVSGLRDRGIDPLRLDASSREDVSRLIVENRDGADMIVAAGGDGTLNATLRGALETGLPLGVLPVGTANDFARTLGLPVALEEAIAVVADGASRRVDVGLVNDQPFLNVASLGLSVALAGELSGDLKKRFGKLGYAIAAAKTLSKAKPFRARIVAGDRKVRALTLQIAVGNGKFYGGGNQVDEAAVVDDGLLDLYSLEFARAWKLVLMLKAMRFGQHRALKEIRNMRGAAFEVRTRRPRPVNADGEIVTETPARFAILPQALEVFVPRGGEDYRA</sequence>
<reference evidence="13" key="1">
    <citation type="submission" date="2021-08" db="EMBL/GenBank/DDBJ databases">
        <authorList>
            <person name="Zhang H."/>
            <person name="Xu M."/>
            <person name="Yu Z."/>
            <person name="Yang L."/>
            <person name="Cai Y."/>
        </authorList>
    </citation>
    <scope>NUCLEOTIDE SEQUENCE</scope>
    <source>
        <strain evidence="13">CHL1</strain>
    </source>
</reference>
<dbReference type="InterPro" id="IPR001206">
    <property type="entry name" value="Diacylglycerol_kinase_cat_dom"/>
</dbReference>
<dbReference type="GO" id="GO:0005524">
    <property type="term" value="F:ATP binding"/>
    <property type="evidence" value="ECO:0007669"/>
    <property type="project" value="UniProtKB-KW"/>
</dbReference>
<evidence type="ECO:0000256" key="7">
    <source>
        <dbReference type="ARBA" id="ARBA00022840"/>
    </source>
</evidence>
<dbReference type="GO" id="GO:0008654">
    <property type="term" value="P:phospholipid biosynthetic process"/>
    <property type="evidence" value="ECO:0007669"/>
    <property type="project" value="UniProtKB-KW"/>
</dbReference>
<evidence type="ECO:0000313" key="14">
    <source>
        <dbReference type="Proteomes" id="UP000825701"/>
    </source>
</evidence>
<evidence type="ECO:0000256" key="5">
    <source>
        <dbReference type="ARBA" id="ARBA00022741"/>
    </source>
</evidence>
<evidence type="ECO:0000256" key="1">
    <source>
        <dbReference type="ARBA" id="ARBA00001946"/>
    </source>
</evidence>
<keyword evidence="4" id="KW-0479">Metal-binding</keyword>
<organism evidence="13 14">
    <name type="scientific">Chenggangzhangella methanolivorans</name>
    <dbReference type="NCBI Taxonomy" id="1437009"/>
    <lineage>
        <taxon>Bacteria</taxon>
        <taxon>Pseudomonadati</taxon>
        <taxon>Pseudomonadota</taxon>
        <taxon>Alphaproteobacteria</taxon>
        <taxon>Hyphomicrobiales</taxon>
        <taxon>Methylopilaceae</taxon>
        <taxon>Chenggangzhangella</taxon>
    </lineage>
</organism>
<feature type="domain" description="DAGKc" evidence="12">
    <location>
        <begin position="1"/>
        <end position="127"/>
    </location>
</feature>
<dbReference type="EC" id="2.7.1.-" evidence="13"/>
<keyword evidence="6 13" id="KW-0418">Kinase</keyword>
<dbReference type="SUPFAM" id="SSF111331">
    <property type="entry name" value="NAD kinase/diacylglycerol kinase-like"/>
    <property type="match status" value="1"/>
</dbReference>
<evidence type="ECO:0000256" key="8">
    <source>
        <dbReference type="ARBA" id="ARBA00022842"/>
    </source>
</evidence>
<dbReference type="InterPro" id="IPR005218">
    <property type="entry name" value="Diacylglycerol/lipid_kinase"/>
</dbReference>
<dbReference type="Pfam" id="PF19279">
    <property type="entry name" value="YegS_C"/>
    <property type="match status" value="1"/>
</dbReference>
<accession>A0A9E6UM95</accession>
<dbReference type="KEGG" id="cmet:K6K41_24675"/>
<keyword evidence="2" id="KW-0444">Lipid biosynthesis</keyword>
<evidence type="ECO:0000259" key="12">
    <source>
        <dbReference type="PROSITE" id="PS50146"/>
    </source>
</evidence>
<dbReference type="Gene3D" id="3.40.50.10330">
    <property type="entry name" value="Probable inorganic polyphosphate/atp-NAD kinase, domain 1"/>
    <property type="match status" value="1"/>
</dbReference>
<dbReference type="RefSeq" id="WP_261402932.1">
    <property type="nucleotide sequence ID" value="NZ_CP081869.1"/>
</dbReference>
<evidence type="ECO:0000256" key="11">
    <source>
        <dbReference type="ARBA" id="ARBA00023264"/>
    </source>
</evidence>
<keyword evidence="3 13" id="KW-0808">Transferase</keyword>
<evidence type="ECO:0000256" key="10">
    <source>
        <dbReference type="ARBA" id="ARBA00023209"/>
    </source>
</evidence>
<evidence type="ECO:0000256" key="3">
    <source>
        <dbReference type="ARBA" id="ARBA00022679"/>
    </source>
</evidence>
<dbReference type="InterPro" id="IPR045540">
    <property type="entry name" value="YegS/DAGK_C"/>
</dbReference>
<protein>
    <submittedName>
        <fullName evidence="13">Lipid kinase</fullName>
        <ecNumber evidence="13">2.7.1.-</ecNumber>
    </submittedName>
</protein>
<evidence type="ECO:0000256" key="4">
    <source>
        <dbReference type="ARBA" id="ARBA00022723"/>
    </source>
</evidence>
<dbReference type="SMART" id="SM00046">
    <property type="entry name" value="DAGKc"/>
    <property type="match status" value="1"/>
</dbReference>